<feature type="domain" description="N-acetyltransferase" evidence="1">
    <location>
        <begin position="13"/>
        <end position="178"/>
    </location>
</feature>
<dbReference type="SUPFAM" id="SSF55729">
    <property type="entry name" value="Acyl-CoA N-acyltransferases (Nat)"/>
    <property type="match status" value="1"/>
</dbReference>
<protein>
    <submittedName>
        <fullName evidence="2">GNAT family N-acetyltransferase</fullName>
    </submittedName>
</protein>
<dbReference type="EMBL" id="JAWHTF010000005">
    <property type="protein sequence ID" value="MDU8886545.1"/>
    <property type="molecule type" value="Genomic_DNA"/>
</dbReference>
<keyword evidence="3" id="KW-1185">Reference proteome</keyword>
<dbReference type="InterPro" id="IPR051531">
    <property type="entry name" value="N-acetyltransferase"/>
</dbReference>
<dbReference type="Proteomes" id="UP001268651">
    <property type="component" value="Unassembled WGS sequence"/>
</dbReference>
<evidence type="ECO:0000259" key="1">
    <source>
        <dbReference type="PROSITE" id="PS51186"/>
    </source>
</evidence>
<dbReference type="PANTHER" id="PTHR43792:SF1">
    <property type="entry name" value="N-ACETYLTRANSFERASE DOMAIN-CONTAINING PROTEIN"/>
    <property type="match status" value="1"/>
</dbReference>
<comment type="caution">
    <text evidence="2">The sequence shown here is derived from an EMBL/GenBank/DDBJ whole genome shotgun (WGS) entry which is preliminary data.</text>
</comment>
<dbReference type="PROSITE" id="PS51186">
    <property type="entry name" value="GNAT"/>
    <property type="match status" value="1"/>
</dbReference>
<evidence type="ECO:0000313" key="3">
    <source>
        <dbReference type="Proteomes" id="UP001268651"/>
    </source>
</evidence>
<dbReference type="Pfam" id="PF13302">
    <property type="entry name" value="Acetyltransf_3"/>
    <property type="match status" value="1"/>
</dbReference>
<organism evidence="2 3">
    <name type="scientific">Gilvirhabdus luticola</name>
    <dbReference type="NCBI Taxonomy" id="3079858"/>
    <lineage>
        <taxon>Bacteria</taxon>
        <taxon>Pseudomonadati</taxon>
        <taxon>Bacteroidota</taxon>
        <taxon>Flavobacteriia</taxon>
        <taxon>Flavobacteriales</taxon>
        <taxon>Flavobacteriaceae</taxon>
        <taxon>Gilvirhabdus</taxon>
    </lineage>
</organism>
<evidence type="ECO:0000313" key="2">
    <source>
        <dbReference type="EMBL" id="MDU8886545.1"/>
    </source>
</evidence>
<name>A0ABU3U8Y6_9FLAO</name>
<dbReference type="PANTHER" id="PTHR43792">
    <property type="entry name" value="GNAT FAMILY, PUTATIVE (AFU_ORTHOLOGUE AFUA_3G00765)-RELATED-RELATED"/>
    <property type="match status" value="1"/>
</dbReference>
<dbReference type="CDD" id="cd04301">
    <property type="entry name" value="NAT_SF"/>
    <property type="match status" value="1"/>
</dbReference>
<dbReference type="InterPro" id="IPR000182">
    <property type="entry name" value="GNAT_dom"/>
</dbReference>
<dbReference type="Gene3D" id="3.40.630.30">
    <property type="match status" value="1"/>
</dbReference>
<reference evidence="2 3" key="1">
    <citation type="submission" date="2023-10" db="EMBL/GenBank/DDBJ databases">
        <title>Marimonas sp. nov. isolated from tidal mud flat.</title>
        <authorList>
            <person name="Jaincy N.J."/>
            <person name="Srinivasan S."/>
            <person name="Lee S.-S."/>
        </authorList>
    </citation>
    <scope>NUCLEOTIDE SEQUENCE [LARGE SCALE GENOMIC DNA]</scope>
    <source>
        <strain evidence="2 3">MJ-SS3</strain>
    </source>
</reference>
<dbReference type="InterPro" id="IPR016181">
    <property type="entry name" value="Acyl_CoA_acyltransferase"/>
</dbReference>
<sequence length="178" mass="20812">MKYLLDGQETKRILFRKVNLMDFDVWLEFHKNPITSQYWISEVESPEIECKKWYEKQFHRYENNLGGMNALIEKQTGKIIGHAGLLVQNVDNVSELEVAYSLLPEFWNKGYATEAAKKCRDYAFENNFSDSLISIISLVNKPSENVALKNGMTIDKVTEYNGNKVNIFRIHKPEWKKI</sequence>
<proteinExistence type="predicted"/>
<dbReference type="RefSeq" id="WP_316662625.1">
    <property type="nucleotide sequence ID" value="NZ_JAWHTF010000005.1"/>
</dbReference>
<gene>
    <name evidence="2" type="ORF">RXV94_10275</name>
</gene>
<accession>A0ABU3U8Y6</accession>